<keyword evidence="7" id="KW-0540">Nuclease</keyword>
<dbReference type="FunFam" id="3.40.50.300:FF:000830">
    <property type="entry name" value="Endonuclease MutS2"/>
    <property type="match status" value="1"/>
</dbReference>
<feature type="coiled-coil region" evidence="8">
    <location>
        <begin position="522"/>
        <end position="599"/>
    </location>
</feature>
<dbReference type="SUPFAM" id="SSF160443">
    <property type="entry name" value="SMR domain-like"/>
    <property type="match status" value="1"/>
</dbReference>
<keyword evidence="6 7" id="KW-0238">DNA-binding</keyword>
<keyword evidence="1 7" id="KW-0699">rRNA-binding</keyword>
<dbReference type="GO" id="GO:0019843">
    <property type="term" value="F:rRNA binding"/>
    <property type="evidence" value="ECO:0007669"/>
    <property type="project" value="UniProtKB-UniRule"/>
</dbReference>
<dbReference type="PANTHER" id="PTHR48466">
    <property type="entry name" value="OS10G0509000 PROTEIN-RELATED"/>
    <property type="match status" value="1"/>
</dbReference>
<dbReference type="GO" id="GO:0030983">
    <property type="term" value="F:mismatched DNA binding"/>
    <property type="evidence" value="ECO:0007669"/>
    <property type="project" value="InterPro"/>
</dbReference>
<accession>A0A523USS5</accession>
<comment type="caution">
    <text evidence="11">The sequence shown here is derived from an EMBL/GenBank/DDBJ whole genome shotgun (WGS) entry which is preliminary data.</text>
</comment>
<dbReference type="EMBL" id="SOJN01000080">
    <property type="protein sequence ID" value="TET45525.1"/>
    <property type="molecule type" value="Genomic_DNA"/>
</dbReference>
<dbReference type="InterPro" id="IPR000432">
    <property type="entry name" value="DNA_mismatch_repair_MutS_C"/>
</dbReference>
<dbReference type="SMART" id="SM00463">
    <property type="entry name" value="SMR"/>
    <property type="match status" value="1"/>
</dbReference>
<dbReference type="EC" id="3.6.4.-" evidence="7"/>
<dbReference type="GO" id="GO:0005524">
    <property type="term" value="F:ATP binding"/>
    <property type="evidence" value="ECO:0007669"/>
    <property type="project" value="UniProtKB-UniRule"/>
</dbReference>
<protein>
    <recommendedName>
        <fullName evidence="7">Endonuclease MutS2</fullName>
        <ecNumber evidence="7">3.1.-.-</ecNumber>
    </recommendedName>
    <alternativeName>
        <fullName evidence="7">Ribosome-associated protein quality control-upstream factor</fullName>
        <shortName evidence="7">RQC-upstream factor</shortName>
        <shortName evidence="7">RqcU</shortName>
        <ecNumber evidence="7">3.6.4.-</ecNumber>
    </alternativeName>
</protein>
<evidence type="ECO:0000256" key="8">
    <source>
        <dbReference type="SAM" id="Coils"/>
    </source>
</evidence>
<dbReference type="SMART" id="SM00533">
    <property type="entry name" value="MUTSd"/>
    <property type="match status" value="1"/>
</dbReference>
<dbReference type="GO" id="GO:0006298">
    <property type="term" value="P:mismatch repair"/>
    <property type="evidence" value="ECO:0007669"/>
    <property type="project" value="InterPro"/>
</dbReference>
<evidence type="ECO:0000256" key="9">
    <source>
        <dbReference type="SAM" id="MobiDB-lite"/>
    </source>
</evidence>
<dbReference type="InterPro" id="IPR036187">
    <property type="entry name" value="DNA_mismatch_repair_MutS_sf"/>
</dbReference>
<keyword evidence="8" id="KW-0175">Coiled coil</keyword>
<dbReference type="Pfam" id="PF01713">
    <property type="entry name" value="Smr"/>
    <property type="match status" value="1"/>
</dbReference>
<dbReference type="PROSITE" id="PS50828">
    <property type="entry name" value="SMR"/>
    <property type="match status" value="1"/>
</dbReference>
<dbReference type="GO" id="GO:0045910">
    <property type="term" value="P:negative regulation of DNA recombination"/>
    <property type="evidence" value="ECO:0007669"/>
    <property type="project" value="InterPro"/>
</dbReference>
<keyword evidence="3 7" id="KW-0378">Hydrolase</keyword>
<dbReference type="GO" id="GO:0072344">
    <property type="term" value="P:rescue of stalled ribosome"/>
    <property type="evidence" value="ECO:0007669"/>
    <property type="project" value="UniProtKB-UniRule"/>
</dbReference>
<organism evidence="11 12">
    <name type="scientific">candidate division TA06 bacterium</name>
    <dbReference type="NCBI Taxonomy" id="2250710"/>
    <lineage>
        <taxon>Bacteria</taxon>
        <taxon>Bacteria division TA06</taxon>
    </lineage>
</organism>
<dbReference type="PANTHER" id="PTHR48466:SF2">
    <property type="entry name" value="OS10G0509000 PROTEIN"/>
    <property type="match status" value="1"/>
</dbReference>
<evidence type="ECO:0000313" key="12">
    <source>
        <dbReference type="Proteomes" id="UP000315525"/>
    </source>
</evidence>
<evidence type="ECO:0000256" key="3">
    <source>
        <dbReference type="ARBA" id="ARBA00022801"/>
    </source>
</evidence>
<dbReference type="EC" id="3.1.-.-" evidence="7"/>
<comment type="subunit">
    <text evidence="7">Homodimer. Binds to stalled ribosomes, contacting rRNA.</text>
</comment>
<dbReference type="NCBIfam" id="TIGR01069">
    <property type="entry name" value="mutS2"/>
    <property type="match status" value="1"/>
</dbReference>
<dbReference type="InterPro" id="IPR007696">
    <property type="entry name" value="DNA_mismatch_repair_MutS_core"/>
</dbReference>
<evidence type="ECO:0000256" key="2">
    <source>
        <dbReference type="ARBA" id="ARBA00022741"/>
    </source>
</evidence>
<evidence type="ECO:0000256" key="1">
    <source>
        <dbReference type="ARBA" id="ARBA00022730"/>
    </source>
</evidence>
<evidence type="ECO:0000259" key="10">
    <source>
        <dbReference type="PROSITE" id="PS50828"/>
    </source>
</evidence>
<dbReference type="GO" id="GO:0004519">
    <property type="term" value="F:endonuclease activity"/>
    <property type="evidence" value="ECO:0007669"/>
    <property type="project" value="UniProtKB-UniRule"/>
</dbReference>
<dbReference type="PIRSF" id="PIRSF005814">
    <property type="entry name" value="MutS_YshD"/>
    <property type="match status" value="1"/>
</dbReference>
<feature type="domain" description="Smr" evidence="10">
    <location>
        <begin position="697"/>
        <end position="772"/>
    </location>
</feature>
<evidence type="ECO:0000256" key="6">
    <source>
        <dbReference type="ARBA" id="ARBA00023125"/>
    </source>
</evidence>
<comment type="function">
    <text evidence="7">Acts as a ribosome collision sensor, splitting the ribosome into its 2 subunits. Detects stalled/collided 70S ribosomes which it binds and splits by an ATP-hydrolysis driven conformational change. Acts upstream of the ribosome quality control system (RQC), a ribosome-associated complex that mediates the extraction of incompletely synthesized nascent chains from stalled ribosomes and their subsequent degradation. Probably generates substrates for RQC.</text>
</comment>
<comment type="function">
    <text evidence="7">Endonuclease that is involved in the suppression of homologous recombination and thus may have a key role in the control of bacterial genetic diversity.</text>
</comment>
<gene>
    <name evidence="7" type="primary">mutS2</name>
    <name evidence="7" type="synonym">rqcU</name>
    <name evidence="11" type="ORF">E3J62_07130</name>
</gene>
<dbReference type="GO" id="GO:0016887">
    <property type="term" value="F:ATP hydrolysis activity"/>
    <property type="evidence" value="ECO:0007669"/>
    <property type="project" value="InterPro"/>
</dbReference>
<evidence type="ECO:0000256" key="7">
    <source>
        <dbReference type="HAMAP-Rule" id="MF_00092"/>
    </source>
</evidence>
<dbReference type="InterPro" id="IPR027417">
    <property type="entry name" value="P-loop_NTPase"/>
</dbReference>
<dbReference type="SMART" id="SM00534">
    <property type="entry name" value="MUTSac"/>
    <property type="match status" value="1"/>
</dbReference>
<feature type="region of interest" description="Disordered" evidence="9">
    <location>
        <begin position="615"/>
        <end position="634"/>
    </location>
</feature>
<dbReference type="GO" id="GO:0043023">
    <property type="term" value="F:ribosomal large subunit binding"/>
    <property type="evidence" value="ECO:0007669"/>
    <property type="project" value="UniProtKB-UniRule"/>
</dbReference>
<dbReference type="SUPFAM" id="SSF52540">
    <property type="entry name" value="P-loop containing nucleoside triphosphate hydrolases"/>
    <property type="match status" value="1"/>
</dbReference>
<evidence type="ECO:0000256" key="5">
    <source>
        <dbReference type="ARBA" id="ARBA00022884"/>
    </source>
</evidence>
<keyword evidence="5 7" id="KW-0694">RNA-binding</keyword>
<dbReference type="Gene3D" id="3.40.50.300">
    <property type="entry name" value="P-loop containing nucleotide triphosphate hydrolases"/>
    <property type="match status" value="1"/>
</dbReference>
<dbReference type="Gene3D" id="3.30.1370.110">
    <property type="match status" value="1"/>
</dbReference>
<evidence type="ECO:0000256" key="4">
    <source>
        <dbReference type="ARBA" id="ARBA00022840"/>
    </source>
</evidence>
<dbReference type="GO" id="GO:0140664">
    <property type="term" value="F:ATP-dependent DNA damage sensor activity"/>
    <property type="evidence" value="ECO:0007669"/>
    <property type="project" value="InterPro"/>
</dbReference>
<sequence>MDTHTFQVLEFEKIRSILASKATSPLGTTAAQELAPSFDLQEIEDEMDRVTELGEALDSGGFSFGTIRDIRDALKRCSLEGAVLSPDDIFGVAGTLKAGRTAKVYFEKNKEDYPLLSSLASDFLSYQEFEDAAFKSVSEEGLVLDSASPELASIRRRREETKEVIREKLNSLIRSKQDIVQESLVTMRQGRYVIPIKSEAKARLKCVVHDTSASGATLFVEPLSVLERNNELQSSRRREEEEIKKVLGRLSTMLRKRLEEARRSVDVLKHFDLLLAKVRFSSEFHCTRPDINDSGKIDVRGGMHPVLVEKKGFEGVVPLDLRLGPEYKTLLISGPNSGGKTVALKTVGVLVLLCQCGMHVPASPGSNLPIFRKVFADIGDEQSIESDLSTFSSHVRNIVKVMEEADSTTLVLLDELGVGTDPRSGTGIGMAVLSELTRRDVRTIATSHYGDLKIFVQAAGGMSNASVEFNPETLQPTYRLRMGIPGSSNTFEIAERLGMDPKLLESSRRYAVEGSSWAEDIIASLEKSLAESDRLAEEAMLESKRLDGLISEFDKRIESIRKQEKTAKKRRKEQARRELENARALVENLVREIKESQARSDVVRKGKKLLESELRKYEESEQSQKVGGEPPEPGDLVFVEPFKTAGRVVSISKNSARIDVGKVRCEVPIWSVRKLEVAAEDLASTTRLPEPSGQFELNLRGMTKEEALEALDRHIDRAVMSGLTRVSIVHGKGKGILKRAIEEALRADTRVESFREGVPEEGGWGVTIVKLNT</sequence>
<dbReference type="Proteomes" id="UP000315525">
    <property type="component" value="Unassembled WGS sequence"/>
</dbReference>
<feature type="binding site" evidence="7">
    <location>
        <begin position="334"/>
        <end position="341"/>
    </location>
    <ligand>
        <name>ATP</name>
        <dbReference type="ChEBI" id="CHEBI:30616"/>
    </ligand>
</feature>
<keyword evidence="4 7" id="KW-0067">ATP-binding</keyword>
<name>A0A523USS5_UNCT6</name>
<dbReference type="InterPro" id="IPR005747">
    <property type="entry name" value="MutS2"/>
</dbReference>
<keyword evidence="7 11" id="KW-0255">Endonuclease</keyword>
<dbReference type="InterPro" id="IPR002625">
    <property type="entry name" value="Smr_dom"/>
</dbReference>
<dbReference type="HAMAP" id="MF_00092">
    <property type="entry name" value="MutS2"/>
    <property type="match status" value="1"/>
</dbReference>
<keyword evidence="2 7" id="KW-0547">Nucleotide-binding</keyword>
<reference evidence="11 12" key="1">
    <citation type="submission" date="2019-03" db="EMBL/GenBank/DDBJ databases">
        <title>Metabolic potential of uncultured bacteria and archaea associated with petroleum seepage in deep-sea sediments.</title>
        <authorList>
            <person name="Dong X."/>
            <person name="Hubert C."/>
        </authorList>
    </citation>
    <scope>NUCLEOTIDE SEQUENCE [LARGE SCALE GENOMIC DNA]</scope>
    <source>
        <strain evidence="11">E44_bin18</strain>
    </source>
</reference>
<evidence type="ECO:0000313" key="11">
    <source>
        <dbReference type="EMBL" id="TET45525.1"/>
    </source>
</evidence>
<comment type="similarity">
    <text evidence="7">Belongs to the DNA mismatch repair MutS family. MutS2 subfamily.</text>
</comment>
<dbReference type="SUPFAM" id="SSF48334">
    <property type="entry name" value="DNA repair protein MutS, domain III"/>
    <property type="match status" value="1"/>
</dbReference>
<proteinExistence type="inferred from homology"/>
<dbReference type="AlphaFoldDB" id="A0A523USS5"/>
<dbReference type="InterPro" id="IPR036063">
    <property type="entry name" value="Smr_dom_sf"/>
</dbReference>
<dbReference type="Pfam" id="PF00488">
    <property type="entry name" value="MutS_V"/>
    <property type="match status" value="1"/>
</dbReference>
<dbReference type="InterPro" id="IPR045076">
    <property type="entry name" value="MutS"/>
</dbReference>